<evidence type="ECO:0000313" key="1">
    <source>
        <dbReference type="EMBL" id="GAA0377884.1"/>
    </source>
</evidence>
<accession>A0ABN0Y033</accession>
<sequence>MGNSSYTTKHHELYSKLLDCAREQYALLTNSESEQNEEEYARLSSEWDILIAQIEKANQEDGVPDHSDTNLVEKMEQIALILSMTEKELKDSINEAGGNLKNVKDQKLLMNAYYGFDRRGHNSLYFDEKK</sequence>
<dbReference type="EMBL" id="BAAACX010000005">
    <property type="protein sequence ID" value="GAA0377884.1"/>
    <property type="molecule type" value="Genomic_DNA"/>
</dbReference>
<dbReference type="RefSeq" id="WP_343857403.1">
    <property type="nucleotide sequence ID" value="NZ_BAAACX010000005.1"/>
</dbReference>
<proteinExistence type="predicted"/>
<dbReference type="Proteomes" id="UP001500340">
    <property type="component" value="Unassembled WGS sequence"/>
</dbReference>
<keyword evidence="2" id="KW-1185">Reference proteome</keyword>
<organism evidence="1 2">
    <name type="scientific">Paenibacillus motobuensis</name>
    <dbReference type="NCBI Taxonomy" id="295324"/>
    <lineage>
        <taxon>Bacteria</taxon>
        <taxon>Bacillati</taxon>
        <taxon>Bacillota</taxon>
        <taxon>Bacilli</taxon>
        <taxon>Bacillales</taxon>
        <taxon>Paenibacillaceae</taxon>
        <taxon>Paenibacillus</taxon>
    </lineage>
</organism>
<protein>
    <recommendedName>
        <fullName evidence="3">Flagellar protein FliT</fullName>
    </recommendedName>
</protein>
<evidence type="ECO:0008006" key="3">
    <source>
        <dbReference type="Google" id="ProtNLM"/>
    </source>
</evidence>
<reference evidence="1 2" key="1">
    <citation type="journal article" date="2019" name="Int. J. Syst. Evol. Microbiol.">
        <title>The Global Catalogue of Microorganisms (GCM) 10K type strain sequencing project: providing services to taxonomists for standard genome sequencing and annotation.</title>
        <authorList>
            <consortium name="The Broad Institute Genomics Platform"/>
            <consortium name="The Broad Institute Genome Sequencing Center for Infectious Disease"/>
            <person name="Wu L."/>
            <person name="Ma J."/>
        </authorList>
    </citation>
    <scope>NUCLEOTIDE SEQUENCE [LARGE SCALE GENOMIC DNA]</scope>
    <source>
        <strain evidence="1 2">JCM 12774</strain>
    </source>
</reference>
<comment type="caution">
    <text evidence="1">The sequence shown here is derived from an EMBL/GenBank/DDBJ whole genome shotgun (WGS) entry which is preliminary data.</text>
</comment>
<gene>
    <name evidence="1" type="ORF">GCM10008933_06420</name>
</gene>
<evidence type="ECO:0000313" key="2">
    <source>
        <dbReference type="Proteomes" id="UP001500340"/>
    </source>
</evidence>
<name>A0ABN0Y033_9BACL</name>